<feature type="non-terminal residue" evidence="1">
    <location>
        <position position="1"/>
    </location>
</feature>
<proteinExistence type="predicted"/>
<evidence type="ECO:0000313" key="2">
    <source>
        <dbReference type="Proteomes" id="UP000752696"/>
    </source>
</evidence>
<evidence type="ECO:0000313" key="1">
    <source>
        <dbReference type="EMBL" id="CAD1477954.1"/>
    </source>
</evidence>
<name>A0A6V7HC42_9HYME</name>
<keyword evidence="2" id="KW-1185">Reference proteome</keyword>
<reference evidence="1" key="1">
    <citation type="submission" date="2020-07" db="EMBL/GenBank/DDBJ databases">
        <authorList>
            <person name="Nazaruddin N."/>
        </authorList>
    </citation>
    <scope>NUCLEOTIDE SEQUENCE</scope>
</reference>
<protein>
    <submittedName>
        <fullName evidence="1">Uncharacterized protein</fullName>
    </submittedName>
</protein>
<gene>
    <name evidence="1" type="ORF">MHI_LOCUS764740</name>
</gene>
<dbReference type="Proteomes" id="UP000752696">
    <property type="component" value="Unassembled WGS sequence"/>
</dbReference>
<sequence length="60" mass="6945">FYMRKITLTTVRVTIRPGLPHLATAPFVRPPLFNIKRKLINKTFYVSACTIGEVYDQFNS</sequence>
<comment type="caution">
    <text evidence="1">The sequence shown here is derived from an EMBL/GenBank/DDBJ whole genome shotgun (WGS) entry which is preliminary data.</text>
</comment>
<dbReference type="EMBL" id="CAJDYZ010010374">
    <property type="protein sequence ID" value="CAD1477954.1"/>
    <property type="molecule type" value="Genomic_DNA"/>
</dbReference>
<accession>A0A6V7HC42</accession>
<organism evidence="1 2">
    <name type="scientific">Heterotrigona itama</name>
    <dbReference type="NCBI Taxonomy" id="395501"/>
    <lineage>
        <taxon>Eukaryota</taxon>
        <taxon>Metazoa</taxon>
        <taxon>Ecdysozoa</taxon>
        <taxon>Arthropoda</taxon>
        <taxon>Hexapoda</taxon>
        <taxon>Insecta</taxon>
        <taxon>Pterygota</taxon>
        <taxon>Neoptera</taxon>
        <taxon>Endopterygota</taxon>
        <taxon>Hymenoptera</taxon>
        <taxon>Apocrita</taxon>
        <taxon>Aculeata</taxon>
        <taxon>Apoidea</taxon>
        <taxon>Anthophila</taxon>
        <taxon>Apidae</taxon>
        <taxon>Heterotrigona</taxon>
    </lineage>
</organism>
<dbReference type="AlphaFoldDB" id="A0A6V7HC42"/>